<name>A0A0B1T8I1_OESDE</name>
<dbReference type="Pfam" id="PF19424">
    <property type="entry name" value="UNC80"/>
    <property type="match status" value="1"/>
</dbReference>
<evidence type="ECO:0000313" key="4">
    <source>
        <dbReference type="EMBL" id="KHJ92471.1"/>
    </source>
</evidence>
<dbReference type="PANTHER" id="PTHR31781:SF1">
    <property type="entry name" value="PROTEIN UNC-80 HOMOLOG"/>
    <property type="match status" value="1"/>
</dbReference>
<dbReference type="GO" id="GO:0030424">
    <property type="term" value="C:axon"/>
    <property type="evidence" value="ECO:0007669"/>
    <property type="project" value="TreeGrafter"/>
</dbReference>
<evidence type="ECO:0000259" key="2">
    <source>
        <dbReference type="Pfam" id="PF19424"/>
    </source>
</evidence>
<proteinExistence type="predicted"/>
<evidence type="ECO:0000313" key="5">
    <source>
        <dbReference type="Proteomes" id="UP000053660"/>
    </source>
</evidence>
<accession>A0A0B1T8I1</accession>
<dbReference type="OrthoDB" id="5584001at2759"/>
<dbReference type="Proteomes" id="UP000053660">
    <property type="component" value="Unassembled WGS sequence"/>
</dbReference>
<keyword evidence="5" id="KW-1185">Reference proteome</keyword>
<dbReference type="InterPro" id="IPR045852">
    <property type="entry name" value="UNC80_central"/>
</dbReference>
<protein>
    <submittedName>
        <fullName evidence="4">Uncharacterized protein</fullName>
    </submittedName>
</protein>
<dbReference type="EMBL" id="KN551330">
    <property type="protein sequence ID" value="KHJ92471.1"/>
    <property type="molecule type" value="Genomic_DNA"/>
</dbReference>
<feature type="region of interest" description="Disordered" evidence="1">
    <location>
        <begin position="280"/>
        <end position="299"/>
    </location>
</feature>
<dbReference type="AlphaFoldDB" id="A0A0B1T8I1"/>
<dbReference type="GO" id="GO:0005261">
    <property type="term" value="F:monoatomic cation channel activity"/>
    <property type="evidence" value="ECO:0007669"/>
    <property type="project" value="TreeGrafter"/>
</dbReference>
<organism evidence="4 5">
    <name type="scientific">Oesophagostomum dentatum</name>
    <name type="common">Nodular worm</name>
    <dbReference type="NCBI Taxonomy" id="61180"/>
    <lineage>
        <taxon>Eukaryota</taxon>
        <taxon>Metazoa</taxon>
        <taxon>Ecdysozoa</taxon>
        <taxon>Nematoda</taxon>
        <taxon>Chromadorea</taxon>
        <taxon>Rhabditida</taxon>
        <taxon>Rhabditina</taxon>
        <taxon>Rhabditomorpha</taxon>
        <taxon>Strongyloidea</taxon>
        <taxon>Strongylidae</taxon>
        <taxon>Oesophagostomum</taxon>
    </lineage>
</organism>
<feature type="region of interest" description="Disordered" evidence="1">
    <location>
        <begin position="1"/>
        <end position="55"/>
    </location>
</feature>
<sequence>MAHNEEIEDRGEVLPTALGARDSLKPTDEAPAQSPTEVTIPEQDRQSAEVTLDEPEEDVNKEMLDYIRTLVLNLVHAPLSSALKSCLLLNPEQYKQLIEVSWQLLLNEDPHVVLSAASMFIVACVRRPEDALKVMKKALDSSNVTDRTEGIQRFYALWRNRFHAWLKMEDGAQASFKVPPPGIDFTLPSPAIGQSQLPVVDPPWMPHLKTKIEELSLKEEEHATSQTIMTMTRTRRKQKQEMVKRAVRDAEERQCEQRQLFKLRGSAIVQQAAYEPALFHHQQEQGEESETAHHTTRHPMPVAQPLFPSQLLAVIPTIIEMLDDPQVDKNGVSGIPNPEGRHFGYRMMKPTLVGDVSRKIIWTCIVEDPSLFFRHFLEKLTNRERQFGFVMHYVRAQCEGADKALGMALSLTWILAPNVHGLYFKDLKQTLKKEQCDQALMITANVPSAKKIIVHGPDSGLGGIPSQFPVHEDTQFQQIL</sequence>
<feature type="domain" description="Protein UNC80 central region" evidence="2">
    <location>
        <begin position="40"/>
        <end position="288"/>
    </location>
</feature>
<dbReference type="PANTHER" id="PTHR31781">
    <property type="entry name" value="UNC80"/>
    <property type="match status" value="1"/>
</dbReference>
<evidence type="ECO:0000256" key="1">
    <source>
        <dbReference type="SAM" id="MobiDB-lite"/>
    </source>
</evidence>
<dbReference type="Pfam" id="PF20262">
    <property type="entry name" value="UNC80_C"/>
    <property type="match status" value="1"/>
</dbReference>
<feature type="domain" description="Protein UNC80 C-terminal" evidence="3">
    <location>
        <begin position="388"/>
        <end position="480"/>
    </location>
</feature>
<evidence type="ECO:0000259" key="3">
    <source>
        <dbReference type="Pfam" id="PF20262"/>
    </source>
</evidence>
<feature type="non-terminal residue" evidence="4">
    <location>
        <position position="480"/>
    </location>
</feature>
<dbReference type="InterPro" id="IPR046460">
    <property type="entry name" value="UNC80_C"/>
</dbReference>
<reference evidence="4 5" key="1">
    <citation type="submission" date="2014-03" db="EMBL/GenBank/DDBJ databases">
        <title>Draft genome of the hookworm Oesophagostomum dentatum.</title>
        <authorList>
            <person name="Mitreva M."/>
        </authorList>
    </citation>
    <scope>NUCLEOTIDE SEQUENCE [LARGE SCALE GENOMIC DNA]</scope>
    <source>
        <strain evidence="4 5">OD-Hann</strain>
    </source>
</reference>
<dbReference type="GO" id="GO:0034703">
    <property type="term" value="C:cation channel complex"/>
    <property type="evidence" value="ECO:0007669"/>
    <property type="project" value="TreeGrafter"/>
</dbReference>
<dbReference type="GO" id="GO:0055080">
    <property type="term" value="P:monoatomic cation homeostasis"/>
    <property type="evidence" value="ECO:0007669"/>
    <property type="project" value="TreeGrafter"/>
</dbReference>
<gene>
    <name evidence="4" type="ORF">OESDEN_07639</name>
</gene>